<protein>
    <recommendedName>
        <fullName evidence="3">YD repeat-containing protein</fullName>
    </recommendedName>
</protein>
<name>A0ABX9HTQ8_9FLAO</name>
<evidence type="ECO:0000313" key="1">
    <source>
        <dbReference type="EMBL" id="RDI48713.1"/>
    </source>
</evidence>
<gene>
    <name evidence="1" type="ORF">DFR66_1411</name>
</gene>
<evidence type="ECO:0000313" key="2">
    <source>
        <dbReference type="Proteomes" id="UP000254518"/>
    </source>
</evidence>
<feature type="non-terminal residue" evidence="1">
    <location>
        <position position="1"/>
    </location>
</feature>
<sequence>LAVMLRKLDEFNNLMQEMTNKIILILIFLFSSITNSQSLPKDTLYGNVKRIREKVIFLTEMENPQLLYYDDYGHSGFMGPESTISRFHNTWYSSNFCYYLNYERFYNTNKKIIKENWYGKKDNFMNSYKYVYDKKERLISTIDSSEYSTDTRNHYFEEYGDYVDENIIYENLELNIFSHSYKKYKNGKVIRTKNFDDNGTVNENINHYNEFGKLDYRIHKSPDTWKKLEGNSYSFGVQDTIGVVYKNLKNEYDVKNRLIKTTTFDLNSDKYSNEVIESSQTTNIYENDNLITKFTNNKSGYQTFYNFRYNKSNQLIAKYCCDKDISKAKIIQKYKYKNDIVTELIYEEESFETQKMRKFKVTYSYEFDKNKNWIEIIKTVDGVKLYKWTREIEYYE</sequence>
<comment type="caution">
    <text evidence="1">The sequence shown here is derived from an EMBL/GenBank/DDBJ whole genome shotgun (WGS) entry which is preliminary data.</text>
</comment>
<dbReference type="RefSeq" id="WP_114755391.1">
    <property type="nucleotide sequence ID" value="NZ_QQBA01000041.1"/>
</dbReference>
<evidence type="ECO:0008006" key="3">
    <source>
        <dbReference type="Google" id="ProtNLM"/>
    </source>
</evidence>
<dbReference type="EMBL" id="QQBA01000041">
    <property type="protein sequence ID" value="RDI48713.1"/>
    <property type="molecule type" value="Genomic_DNA"/>
</dbReference>
<dbReference type="Proteomes" id="UP000254518">
    <property type="component" value="Unassembled WGS sequence"/>
</dbReference>
<keyword evidence="2" id="KW-1185">Reference proteome</keyword>
<reference evidence="1 2" key="1">
    <citation type="submission" date="2018-07" db="EMBL/GenBank/DDBJ databases">
        <title>Genomic Encyclopedia of Type Strains, Phase IV (KMG-IV): sequencing the most valuable type-strain genomes for metagenomic binning, comparative biology and taxonomic classification.</title>
        <authorList>
            <person name="Goeker M."/>
        </authorList>
    </citation>
    <scope>NUCLEOTIDE SEQUENCE [LARGE SCALE GENOMIC DNA]</scope>
    <source>
        <strain evidence="1 2">DSM 19728</strain>
    </source>
</reference>
<proteinExistence type="predicted"/>
<accession>A0ABX9HTQ8</accession>
<organism evidence="1 2">
    <name type="scientific">Flavobacterium glaciei</name>
    <dbReference type="NCBI Taxonomy" id="386300"/>
    <lineage>
        <taxon>Bacteria</taxon>
        <taxon>Pseudomonadati</taxon>
        <taxon>Bacteroidota</taxon>
        <taxon>Flavobacteriia</taxon>
        <taxon>Flavobacteriales</taxon>
        <taxon>Flavobacteriaceae</taxon>
        <taxon>Flavobacterium</taxon>
    </lineage>
</organism>